<dbReference type="RefSeq" id="WP_138229253.1">
    <property type="nucleotide sequence ID" value="NZ_AP022577.1"/>
</dbReference>
<keyword evidence="3 5" id="KW-0067">ATP-binding</keyword>
<sequence>MGTEAVRITAGVKRFGDSVVLDGIDLTVESGEFIAVLGRSGSGKSTLLRVLAGLESLSAGTVSWPAGGARPHIGVVFQDPLLMPWLTVQDNVSYARRFAHRRNGFDADYAAEVMRRFGVDGLAHRYPDQLSGGQAQRVAILRAVATRPQLLLLDEPFSALDPATRADLQQWLTTLTTELGITVLLVTHDVDEALTLAQRVVLLADGGRIRREWHLGEVDRAGLHDEILSHYRVSELWAV</sequence>
<dbReference type="InterPro" id="IPR027417">
    <property type="entry name" value="P-loop_NTPase"/>
</dbReference>
<keyword evidence="2" id="KW-0547">Nucleotide-binding</keyword>
<evidence type="ECO:0000256" key="2">
    <source>
        <dbReference type="ARBA" id="ARBA00022741"/>
    </source>
</evidence>
<name>A0ABM7IJU9_9MYCO</name>
<dbReference type="Gene3D" id="3.40.50.300">
    <property type="entry name" value="P-loop containing nucleotide triphosphate hydrolases"/>
    <property type="match status" value="1"/>
</dbReference>
<evidence type="ECO:0000313" key="6">
    <source>
        <dbReference type="Proteomes" id="UP000465609"/>
    </source>
</evidence>
<keyword evidence="6" id="KW-1185">Reference proteome</keyword>
<dbReference type="SMART" id="SM00382">
    <property type="entry name" value="AAA"/>
    <property type="match status" value="1"/>
</dbReference>
<dbReference type="Proteomes" id="UP000465609">
    <property type="component" value="Chromosome"/>
</dbReference>
<dbReference type="SUPFAM" id="SSF52540">
    <property type="entry name" value="P-loop containing nucleoside triphosphate hydrolases"/>
    <property type="match status" value="1"/>
</dbReference>
<dbReference type="PANTHER" id="PTHR42788:SF19">
    <property type="entry name" value="ALIPHATIC SULFONATES IMPORT ATP-BINDING PROTEIN SSUB 2"/>
    <property type="match status" value="1"/>
</dbReference>
<keyword evidence="1" id="KW-0813">Transport</keyword>
<gene>
    <name evidence="5" type="ORF">MAUB_47550</name>
</gene>
<dbReference type="PROSITE" id="PS50893">
    <property type="entry name" value="ABC_TRANSPORTER_2"/>
    <property type="match status" value="1"/>
</dbReference>
<dbReference type="Pfam" id="PF00005">
    <property type="entry name" value="ABC_tran"/>
    <property type="match status" value="1"/>
</dbReference>
<accession>A0ABM7IJU9</accession>
<dbReference type="InterPro" id="IPR050166">
    <property type="entry name" value="ABC_transporter_ATP-bind"/>
</dbReference>
<dbReference type="GO" id="GO:0005524">
    <property type="term" value="F:ATP binding"/>
    <property type="evidence" value="ECO:0007669"/>
    <property type="project" value="UniProtKB-KW"/>
</dbReference>
<organism evidence="5 6">
    <name type="scientific">Mycolicibacterium aubagnense</name>
    <dbReference type="NCBI Taxonomy" id="319707"/>
    <lineage>
        <taxon>Bacteria</taxon>
        <taxon>Bacillati</taxon>
        <taxon>Actinomycetota</taxon>
        <taxon>Actinomycetes</taxon>
        <taxon>Mycobacteriales</taxon>
        <taxon>Mycobacteriaceae</taxon>
        <taxon>Mycolicibacterium</taxon>
    </lineage>
</organism>
<evidence type="ECO:0000256" key="3">
    <source>
        <dbReference type="ARBA" id="ARBA00022840"/>
    </source>
</evidence>
<proteinExistence type="predicted"/>
<dbReference type="InterPro" id="IPR003593">
    <property type="entry name" value="AAA+_ATPase"/>
</dbReference>
<feature type="domain" description="ABC transporter" evidence="4">
    <location>
        <begin position="6"/>
        <end position="230"/>
    </location>
</feature>
<evidence type="ECO:0000259" key="4">
    <source>
        <dbReference type="PROSITE" id="PS50893"/>
    </source>
</evidence>
<dbReference type="EMBL" id="AP022577">
    <property type="protein sequence ID" value="BBX86882.1"/>
    <property type="molecule type" value="Genomic_DNA"/>
</dbReference>
<reference evidence="5 6" key="1">
    <citation type="journal article" date="2019" name="Emerg. Microbes Infect.">
        <title>Comprehensive subspecies identification of 175 nontuberculous mycobacteria species based on 7547 genomic profiles.</title>
        <authorList>
            <person name="Matsumoto Y."/>
            <person name="Kinjo T."/>
            <person name="Motooka D."/>
            <person name="Nabeya D."/>
            <person name="Jung N."/>
            <person name="Uechi K."/>
            <person name="Horii T."/>
            <person name="Iida T."/>
            <person name="Fujita J."/>
            <person name="Nakamura S."/>
        </authorList>
    </citation>
    <scope>NUCLEOTIDE SEQUENCE [LARGE SCALE GENOMIC DNA]</scope>
    <source>
        <strain evidence="5 6">JCM 15296</strain>
    </source>
</reference>
<evidence type="ECO:0000256" key="1">
    <source>
        <dbReference type="ARBA" id="ARBA00022448"/>
    </source>
</evidence>
<dbReference type="PROSITE" id="PS00211">
    <property type="entry name" value="ABC_TRANSPORTER_1"/>
    <property type="match status" value="1"/>
</dbReference>
<evidence type="ECO:0000313" key="5">
    <source>
        <dbReference type="EMBL" id="BBX86882.1"/>
    </source>
</evidence>
<dbReference type="PANTHER" id="PTHR42788">
    <property type="entry name" value="TAURINE IMPORT ATP-BINDING PROTEIN-RELATED"/>
    <property type="match status" value="1"/>
</dbReference>
<dbReference type="InterPro" id="IPR017871">
    <property type="entry name" value="ABC_transporter-like_CS"/>
</dbReference>
<protein>
    <submittedName>
        <fullName evidence="5">Nitrate ABC transporter ATP-binding protein</fullName>
    </submittedName>
</protein>
<dbReference type="InterPro" id="IPR003439">
    <property type="entry name" value="ABC_transporter-like_ATP-bd"/>
</dbReference>